<dbReference type="InterPro" id="IPR000938">
    <property type="entry name" value="CAP-Gly_domain"/>
</dbReference>
<feature type="compositionally biased region" description="Polar residues" evidence="1">
    <location>
        <begin position="1071"/>
        <end position="1093"/>
    </location>
</feature>
<dbReference type="InterPro" id="IPR000210">
    <property type="entry name" value="BTB/POZ_dom"/>
</dbReference>
<feature type="compositionally biased region" description="Low complexity" evidence="1">
    <location>
        <begin position="817"/>
        <end position="831"/>
    </location>
</feature>
<feature type="compositionally biased region" description="Basic and acidic residues" evidence="1">
    <location>
        <begin position="1207"/>
        <end position="1237"/>
    </location>
</feature>
<dbReference type="PANTHER" id="PTHR22427">
    <property type="entry name" value="GH15728P"/>
    <property type="match status" value="1"/>
</dbReference>
<evidence type="ECO:0000313" key="4">
    <source>
        <dbReference type="EMBL" id="KAF5314706.1"/>
    </source>
</evidence>
<dbReference type="Proteomes" id="UP000541558">
    <property type="component" value="Unassembled WGS sequence"/>
</dbReference>
<feature type="region of interest" description="Disordered" evidence="1">
    <location>
        <begin position="1187"/>
        <end position="1311"/>
    </location>
</feature>
<organism evidence="4 5">
    <name type="scientific">Ephemerocybe angulata</name>
    <dbReference type="NCBI Taxonomy" id="980116"/>
    <lineage>
        <taxon>Eukaryota</taxon>
        <taxon>Fungi</taxon>
        <taxon>Dikarya</taxon>
        <taxon>Basidiomycota</taxon>
        <taxon>Agaricomycotina</taxon>
        <taxon>Agaricomycetes</taxon>
        <taxon>Agaricomycetidae</taxon>
        <taxon>Agaricales</taxon>
        <taxon>Agaricineae</taxon>
        <taxon>Psathyrellaceae</taxon>
        <taxon>Ephemerocybe</taxon>
    </lineage>
</organism>
<feature type="region of interest" description="Disordered" evidence="1">
    <location>
        <begin position="633"/>
        <end position="1155"/>
    </location>
</feature>
<dbReference type="PROSITE" id="PS50097">
    <property type="entry name" value="BTB"/>
    <property type="match status" value="1"/>
</dbReference>
<dbReference type="InterPro" id="IPR036859">
    <property type="entry name" value="CAP-Gly_dom_sf"/>
</dbReference>
<dbReference type="SUPFAM" id="SSF54695">
    <property type="entry name" value="POZ domain"/>
    <property type="match status" value="1"/>
</dbReference>
<dbReference type="InterPro" id="IPR011333">
    <property type="entry name" value="SKP1/BTB/POZ_sf"/>
</dbReference>
<feature type="compositionally biased region" description="Low complexity" evidence="1">
    <location>
        <begin position="741"/>
        <end position="756"/>
    </location>
</feature>
<accession>A0A8H5B152</accession>
<comment type="caution">
    <text evidence="4">The sequence shown here is derived from an EMBL/GenBank/DDBJ whole genome shotgun (WGS) entry which is preliminary data.</text>
</comment>
<feature type="compositionally biased region" description="Low complexity" evidence="1">
    <location>
        <begin position="696"/>
        <end position="722"/>
    </location>
</feature>
<feature type="compositionally biased region" description="Basic and acidic residues" evidence="1">
    <location>
        <begin position="832"/>
        <end position="841"/>
    </location>
</feature>
<protein>
    <recommendedName>
        <fullName evidence="6">BTB domain-containing protein</fullName>
    </recommendedName>
</protein>
<feature type="compositionally biased region" description="Polar residues" evidence="1">
    <location>
        <begin position="955"/>
        <end position="971"/>
    </location>
</feature>
<feature type="region of interest" description="Disordered" evidence="1">
    <location>
        <begin position="140"/>
        <end position="159"/>
    </location>
</feature>
<name>A0A8H5B152_9AGAR</name>
<gene>
    <name evidence="4" type="ORF">D9611_007269</name>
</gene>
<sequence length="1495" mass="159161">MPPNNTVAAALAEPPPPGLQEAVRHSTVAWQQDLEALFKHAKDRFPDVVWELVGGEDDEHDGAVANGMVGIGAGGESVRASAAVTASSGVDEVWGHKAIVYARAPPSFQSRYFSFRGNEEYPTDSTMSLGLGLDMPTSMISRSPSPYRTGSPAPSNASPSLLRITTSINPALFSNELEYLYTGQGFGEAFEFLFDSSETREAHHLLISGVGTGSEDGHELDAEALRIDKLRKDLVFMWRSRLYSDVRIALTGNFSSSNHENTTSIFSSHRFILVSRCPYFHSLLLTWPQPKGNNEPPTLTLPSPPFTPASLHFTLGYVYTGTLVFSHRSYDLSTAFALLRSAMYLGLTSLHDEVQARIAQEMLHGLFHAFLPFAEYEKITQSKWGTGGCRCRQCARRAPRVLEFSLEPDVRNAHFERGARRAMVGMFGEGWCTQEFASLNPKLRESLLRGLGKRVIPSNAFSLLFAAEHAIVKLGPVIEPWGDTVRDAVLAGRKMVDECIAKESHACFETGEWMEIMESEAMDDGASQRFGDKDKVEWAMASILRGVKEPSAGVLYQTLVSSILLRPHPTEETEPMLSATSGMRGIVEETRLELLKWIGKRWIGIRQDRGFDELEGWALKEISDHIEVPIEDLISNGPTSSNTPNNAASRTSPSRQGTGGGKAKSALLRPISQHPHTSRIDSDSDLGGSMRASVLTRNSSRNNTTNSTASSVSTATTGASRRNGARTPTGVTPARGAADNASIASSVRSSVSSLRSTATFESSGSGSTVGRSPAVRRRPLGPPSPTSPRHAQGDGEDSPAKRIAASVRARNKAGSTLSIRSGMSGMGSSTRSLRERPDSKLTPEGSVSSPKRQAPSIVESQYDDPEDEEDRESVLGDGDDVVDPDADETASVLGSGQAGDGEDNAEDGEKGESDGESTPAHSTLSATTTGTTVSRKPVQGATNDKTPERKKTLITKASLSSVTSRGTNSTTASRVRSSGASLRSVGSSVTPSGRKTSGGSTLSVSTRSRPNSRASTRSTATTQSRTTTTSMSQSSRSTLSSLHSGSSVSRPVSRSSTLSTVSNSTAGRPVSNVSVTTDGTFRTASTGGNSLNTPVAPRARKTSASSTVSVKSTGTARTASGDARQRKVSTGSTTSVASHAGGRTPRKAPAGAPPVPAIDLKKLNVKAPSIRSTVSLSPTAARKTVIEKKKSVPTMSTTKRAAVPVVEKQKVEVKEKIQPSPEKKVEDLPPAAPDHRKTASSASTSSVATVTRRGSVDTITKGSSQRGSSGSSGAPASPTTNRKASPPLPPVPMEEDDVGNETIQDYRPPRGDTFEIGIPCIISSKRKRFKAYARYIGEVEGETGPWVGVEVPLPVAGGVGDPWGDRSGVHSSLSMNSNGANSPWPEDDRQWNDGSWGGVRYFEIGGVSDWGEDRVSRRRRVDGGSAGSGAMWGTVPKGSLKREGDVLGMSLERMMKRVRSASPAGSETSSMTEGRGLFVRPHQVLYVVDAVGANL</sequence>
<feature type="compositionally biased region" description="Low complexity" evidence="1">
    <location>
        <begin position="635"/>
        <end position="646"/>
    </location>
</feature>
<dbReference type="EMBL" id="JAACJK010000221">
    <property type="protein sequence ID" value="KAF5314706.1"/>
    <property type="molecule type" value="Genomic_DNA"/>
</dbReference>
<evidence type="ECO:0000313" key="5">
    <source>
        <dbReference type="Proteomes" id="UP000541558"/>
    </source>
</evidence>
<dbReference type="PANTHER" id="PTHR22427:SF7">
    <property type="entry name" value="GH15728P"/>
    <property type="match status" value="1"/>
</dbReference>
<feature type="compositionally biased region" description="Polar residues" evidence="1">
    <location>
        <begin position="757"/>
        <end position="770"/>
    </location>
</feature>
<dbReference type="Gene3D" id="2.30.30.190">
    <property type="entry name" value="CAP Gly-rich-like domain"/>
    <property type="match status" value="1"/>
</dbReference>
<feature type="domain" description="BTB" evidence="2">
    <location>
        <begin position="244"/>
        <end position="327"/>
    </location>
</feature>
<reference evidence="4 5" key="1">
    <citation type="journal article" date="2020" name="ISME J.">
        <title>Uncovering the hidden diversity of litter-decomposition mechanisms in mushroom-forming fungi.</title>
        <authorList>
            <person name="Floudas D."/>
            <person name="Bentzer J."/>
            <person name="Ahren D."/>
            <person name="Johansson T."/>
            <person name="Persson P."/>
            <person name="Tunlid A."/>
        </authorList>
    </citation>
    <scope>NUCLEOTIDE SEQUENCE [LARGE SCALE GENOMIC DNA]</scope>
    <source>
        <strain evidence="4 5">CBS 175.51</strain>
    </source>
</reference>
<feature type="region of interest" description="Disordered" evidence="1">
    <location>
        <begin position="1364"/>
        <end position="1387"/>
    </location>
</feature>
<feature type="compositionally biased region" description="Low complexity" evidence="1">
    <location>
        <begin position="972"/>
        <end position="989"/>
    </location>
</feature>
<dbReference type="OrthoDB" id="2130750at2759"/>
<feature type="compositionally biased region" description="Low complexity" evidence="1">
    <location>
        <begin position="1005"/>
        <end position="1065"/>
    </location>
</feature>
<dbReference type="SUPFAM" id="SSF74924">
    <property type="entry name" value="Cap-Gly domain"/>
    <property type="match status" value="1"/>
</dbReference>
<feature type="compositionally biased region" description="Low complexity" evidence="1">
    <location>
        <begin position="1239"/>
        <end position="1251"/>
    </location>
</feature>
<evidence type="ECO:0000256" key="1">
    <source>
        <dbReference type="SAM" id="MobiDB-lite"/>
    </source>
</evidence>
<dbReference type="Gene3D" id="3.30.710.10">
    <property type="entry name" value="Potassium Channel Kv1.1, Chain A"/>
    <property type="match status" value="1"/>
</dbReference>
<evidence type="ECO:0008006" key="6">
    <source>
        <dbReference type="Google" id="ProtNLM"/>
    </source>
</evidence>
<dbReference type="Pfam" id="PF00651">
    <property type="entry name" value="BTB"/>
    <property type="match status" value="1"/>
</dbReference>
<feature type="compositionally biased region" description="Low complexity" evidence="1">
    <location>
        <begin position="922"/>
        <end position="934"/>
    </location>
</feature>
<feature type="compositionally biased region" description="Low complexity" evidence="1">
    <location>
        <begin position="1102"/>
        <end position="1112"/>
    </location>
</feature>
<feature type="compositionally biased region" description="Low complexity" evidence="1">
    <location>
        <begin position="1262"/>
        <end position="1278"/>
    </location>
</feature>
<evidence type="ECO:0000259" key="2">
    <source>
        <dbReference type="PROSITE" id="PS50097"/>
    </source>
</evidence>
<evidence type="ECO:0000259" key="3">
    <source>
        <dbReference type="PROSITE" id="PS50245"/>
    </source>
</evidence>
<proteinExistence type="predicted"/>
<feature type="compositionally biased region" description="Acidic residues" evidence="1">
    <location>
        <begin position="861"/>
        <end position="888"/>
    </location>
</feature>
<feature type="compositionally biased region" description="Polar residues" evidence="1">
    <location>
        <begin position="1369"/>
        <end position="1381"/>
    </location>
</feature>
<feature type="domain" description="CAP-Gly" evidence="3">
    <location>
        <begin position="1337"/>
        <end position="1403"/>
    </location>
</feature>
<feature type="compositionally biased region" description="Polar residues" evidence="1">
    <location>
        <begin position="990"/>
        <end position="1004"/>
    </location>
</feature>
<dbReference type="PROSITE" id="PS50245">
    <property type="entry name" value="CAP_GLY_2"/>
    <property type="match status" value="1"/>
</dbReference>
<keyword evidence="5" id="KW-1185">Reference proteome</keyword>
<feature type="compositionally biased region" description="Polar residues" evidence="1">
    <location>
        <begin position="647"/>
        <end position="656"/>
    </location>
</feature>
<feature type="compositionally biased region" description="Polar residues" evidence="1">
    <location>
        <begin position="1128"/>
        <end position="1137"/>
    </location>
</feature>
<dbReference type="CDD" id="cd18186">
    <property type="entry name" value="BTB_POZ_ZBTB_KLHL-like"/>
    <property type="match status" value="1"/>
</dbReference>